<comment type="catalytic activity">
    <reaction evidence="7">
        <text>adenosine + H2O + H(+) = inosine + NH4(+)</text>
        <dbReference type="Rhea" id="RHEA:24408"/>
        <dbReference type="ChEBI" id="CHEBI:15377"/>
        <dbReference type="ChEBI" id="CHEBI:15378"/>
        <dbReference type="ChEBI" id="CHEBI:16335"/>
        <dbReference type="ChEBI" id="CHEBI:17596"/>
        <dbReference type="ChEBI" id="CHEBI:28938"/>
        <dbReference type="EC" id="3.5.4.4"/>
    </reaction>
    <physiologicalReaction direction="left-to-right" evidence="7">
        <dbReference type="Rhea" id="RHEA:24409"/>
    </physiologicalReaction>
</comment>
<dbReference type="PANTHER" id="PTHR30616:SF2">
    <property type="entry name" value="PURINE NUCLEOSIDE PHOSPHORYLASE LACC1"/>
    <property type="match status" value="1"/>
</dbReference>
<dbReference type="AlphaFoldDB" id="A0A5K7YVZ1"/>
<evidence type="ECO:0000313" key="10">
    <source>
        <dbReference type="EMBL" id="BBO72575.1"/>
    </source>
</evidence>
<comment type="catalytic activity">
    <reaction evidence="1">
        <text>inosine + phosphate = alpha-D-ribose 1-phosphate + hypoxanthine</text>
        <dbReference type="Rhea" id="RHEA:27646"/>
        <dbReference type="ChEBI" id="CHEBI:17368"/>
        <dbReference type="ChEBI" id="CHEBI:17596"/>
        <dbReference type="ChEBI" id="CHEBI:43474"/>
        <dbReference type="ChEBI" id="CHEBI:57720"/>
        <dbReference type="EC" id="2.4.2.1"/>
    </reaction>
    <physiologicalReaction direction="left-to-right" evidence="1">
        <dbReference type="Rhea" id="RHEA:27647"/>
    </physiologicalReaction>
</comment>
<dbReference type="InterPro" id="IPR038371">
    <property type="entry name" value="Cu_polyphenol_OxRdtase_sf"/>
</dbReference>
<dbReference type="Proteomes" id="UP000427906">
    <property type="component" value="Chromosome"/>
</dbReference>
<evidence type="ECO:0000256" key="6">
    <source>
        <dbReference type="ARBA" id="ARBA00022833"/>
    </source>
</evidence>
<dbReference type="GO" id="GO:0017061">
    <property type="term" value="F:S-methyl-5-thioadenosine phosphorylase activity"/>
    <property type="evidence" value="ECO:0007669"/>
    <property type="project" value="UniProtKB-EC"/>
</dbReference>
<dbReference type="CDD" id="cd16833">
    <property type="entry name" value="YfiH"/>
    <property type="match status" value="1"/>
</dbReference>
<evidence type="ECO:0000256" key="7">
    <source>
        <dbReference type="ARBA" id="ARBA00047989"/>
    </source>
</evidence>
<evidence type="ECO:0000313" key="11">
    <source>
        <dbReference type="Proteomes" id="UP000427906"/>
    </source>
</evidence>
<gene>
    <name evidence="10" type="ORF">DSCA_65050</name>
</gene>
<dbReference type="RefSeq" id="WP_155320253.1">
    <property type="nucleotide sequence ID" value="NZ_AP021874.1"/>
</dbReference>
<dbReference type="GO" id="GO:0005507">
    <property type="term" value="F:copper ion binding"/>
    <property type="evidence" value="ECO:0007669"/>
    <property type="project" value="TreeGrafter"/>
</dbReference>
<comment type="catalytic activity">
    <reaction evidence="9">
        <text>S-methyl-5'-thioadenosine + phosphate = 5-(methylsulfanyl)-alpha-D-ribose 1-phosphate + adenine</text>
        <dbReference type="Rhea" id="RHEA:11852"/>
        <dbReference type="ChEBI" id="CHEBI:16708"/>
        <dbReference type="ChEBI" id="CHEBI:17509"/>
        <dbReference type="ChEBI" id="CHEBI:43474"/>
        <dbReference type="ChEBI" id="CHEBI:58533"/>
        <dbReference type="EC" id="2.4.2.28"/>
    </reaction>
    <physiologicalReaction direction="left-to-right" evidence="9">
        <dbReference type="Rhea" id="RHEA:11853"/>
    </physiologicalReaction>
</comment>
<keyword evidence="11" id="KW-1185">Reference proteome</keyword>
<evidence type="ECO:0000256" key="9">
    <source>
        <dbReference type="ARBA" id="ARBA00049893"/>
    </source>
</evidence>
<accession>A0A5K7YVZ1</accession>
<protein>
    <submittedName>
        <fullName evidence="10">Multicopper polyphenol oxidase</fullName>
    </submittedName>
</protein>
<reference evidence="10 11" key="1">
    <citation type="submission" date="2019-11" db="EMBL/GenBank/DDBJ databases">
        <title>Comparative genomics of hydrocarbon-degrading Desulfosarcina strains.</title>
        <authorList>
            <person name="Watanabe M."/>
            <person name="Kojima H."/>
            <person name="Fukui M."/>
        </authorList>
    </citation>
    <scope>NUCLEOTIDE SEQUENCE [LARGE SCALE GENOMIC DNA]</scope>
    <source>
        <strain evidence="10 11">PL12</strain>
    </source>
</reference>
<dbReference type="Pfam" id="PF02578">
    <property type="entry name" value="Cu-oxidase_4"/>
    <property type="match status" value="1"/>
</dbReference>
<dbReference type="KEGG" id="dalk:DSCA_65050"/>
<dbReference type="GO" id="GO:0016787">
    <property type="term" value="F:hydrolase activity"/>
    <property type="evidence" value="ECO:0007669"/>
    <property type="project" value="UniProtKB-KW"/>
</dbReference>
<comment type="similarity">
    <text evidence="2">Belongs to the purine nucleoside phosphorylase YfiH/LACC1 family.</text>
</comment>
<dbReference type="EMBL" id="AP021874">
    <property type="protein sequence ID" value="BBO72575.1"/>
    <property type="molecule type" value="Genomic_DNA"/>
</dbReference>
<evidence type="ECO:0000256" key="4">
    <source>
        <dbReference type="ARBA" id="ARBA00022723"/>
    </source>
</evidence>
<evidence type="ECO:0000256" key="5">
    <source>
        <dbReference type="ARBA" id="ARBA00022801"/>
    </source>
</evidence>
<evidence type="ECO:0000256" key="1">
    <source>
        <dbReference type="ARBA" id="ARBA00000553"/>
    </source>
</evidence>
<organism evidence="10 11">
    <name type="scientific">Desulfosarcina alkanivorans</name>
    <dbReference type="NCBI Taxonomy" id="571177"/>
    <lineage>
        <taxon>Bacteria</taxon>
        <taxon>Pseudomonadati</taxon>
        <taxon>Thermodesulfobacteriota</taxon>
        <taxon>Desulfobacteria</taxon>
        <taxon>Desulfobacterales</taxon>
        <taxon>Desulfosarcinaceae</taxon>
        <taxon>Desulfosarcina</taxon>
    </lineage>
</organism>
<dbReference type="InterPro" id="IPR003730">
    <property type="entry name" value="Cu_polyphenol_OxRdtase"/>
</dbReference>
<keyword evidence="5" id="KW-0378">Hydrolase</keyword>
<name>A0A5K7YVZ1_9BACT</name>
<proteinExistence type="inferred from homology"/>
<dbReference type="PANTHER" id="PTHR30616">
    <property type="entry name" value="UNCHARACTERIZED PROTEIN YFIH"/>
    <property type="match status" value="1"/>
</dbReference>
<keyword evidence="6" id="KW-0862">Zinc</keyword>
<keyword evidence="3" id="KW-0808">Transferase</keyword>
<keyword evidence="4" id="KW-0479">Metal-binding</keyword>
<dbReference type="InterPro" id="IPR011324">
    <property type="entry name" value="Cytotoxic_necrot_fac-like_cat"/>
</dbReference>
<dbReference type="SUPFAM" id="SSF64438">
    <property type="entry name" value="CNF1/YfiH-like putative cysteine hydrolases"/>
    <property type="match status" value="1"/>
</dbReference>
<evidence type="ECO:0000256" key="8">
    <source>
        <dbReference type="ARBA" id="ARBA00048968"/>
    </source>
</evidence>
<evidence type="ECO:0000256" key="2">
    <source>
        <dbReference type="ARBA" id="ARBA00007353"/>
    </source>
</evidence>
<comment type="catalytic activity">
    <reaction evidence="8">
        <text>adenosine + phosphate = alpha-D-ribose 1-phosphate + adenine</text>
        <dbReference type="Rhea" id="RHEA:27642"/>
        <dbReference type="ChEBI" id="CHEBI:16335"/>
        <dbReference type="ChEBI" id="CHEBI:16708"/>
        <dbReference type="ChEBI" id="CHEBI:43474"/>
        <dbReference type="ChEBI" id="CHEBI:57720"/>
        <dbReference type="EC" id="2.4.2.1"/>
    </reaction>
    <physiologicalReaction direction="left-to-right" evidence="8">
        <dbReference type="Rhea" id="RHEA:27643"/>
    </physiologicalReaction>
</comment>
<sequence>MLLVKKKDNYFFQFPALSRFPGLTHAIACRSGGFSRAPFAGLNLSPGVGDEPEAVAANRRRLLARSGGGIHVYTRQNHGTAIRVVSREAWECGEPIQTGPVSADALITNVPGIRLLIQTADCQAVMLFDPQKRVVANVHCGWRGSVADILGDAVSVMSGEFGCDPGRLIAAIGPSLGPCCAEFINYEKEIPRPLWPFRVGPHHFDFWRISRHQLAAAGLAADNVHGPGVCTRCNPHLFFSYRAARKTGRFAALIGMDADSD</sequence>
<dbReference type="Gene3D" id="3.60.140.10">
    <property type="entry name" value="CNF1/YfiH-like putative cysteine hydrolases"/>
    <property type="match status" value="1"/>
</dbReference>
<dbReference type="OrthoDB" id="4279at2"/>
<evidence type="ECO:0000256" key="3">
    <source>
        <dbReference type="ARBA" id="ARBA00022679"/>
    </source>
</evidence>